<gene>
    <name evidence="4" type="ORF">DAEQUDRAFT_667449</name>
</gene>
<proteinExistence type="inferred from homology"/>
<dbReference type="OrthoDB" id="3226546at2759"/>
<comment type="function">
    <text evidence="2">Transcriptional coactivator that stimulates GCN4-dependent transcriptional activity by bridging the DNA-binding region of GCN4 and TBP (SPT15), thereby recruiting TBP to GCN4-bound promoters. Involved in induction of the ribosome quality control (RQC) pathway; a pathway that degrades nascent peptide chains during problematic translation. Required to prevent stalled ribosomes from frameshifting.</text>
</comment>
<dbReference type="AlphaFoldDB" id="A0A165RE87"/>
<dbReference type="Gene3D" id="1.10.260.40">
    <property type="entry name" value="lambda repressor-like DNA-binding domains"/>
    <property type="match status" value="1"/>
</dbReference>
<dbReference type="GO" id="GO:0003677">
    <property type="term" value="F:DNA binding"/>
    <property type="evidence" value="ECO:0007669"/>
    <property type="project" value="InterPro"/>
</dbReference>
<dbReference type="EMBL" id="KV429050">
    <property type="protein sequence ID" value="KZT70637.1"/>
    <property type="molecule type" value="Genomic_DNA"/>
</dbReference>
<sequence length="72" mass="7427">MAPNPQCSALAAAKDKKGLSYSQIAQQIGISEQRVIDICTGAVVPTTGEFNSLASALDIKSAPPSDSAHTRV</sequence>
<evidence type="ECO:0000256" key="1">
    <source>
        <dbReference type="ARBA" id="ARBA00009802"/>
    </source>
</evidence>
<dbReference type="InterPro" id="IPR010982">
    <property type="entry name" value="Lambda_DNA-bd_dom_sf"/>
</dbReference>
<dbReference type="SMART" id="SM00530">
    <property type="entry name" value="HTH_XRE"/>
    <property type="match status" value="1"/>
</dbReference>
<keyword evidence="5" id="KW-1185">Reference proteome</keyword>
<dbReference type="Proteomes" id="UP000076727">
    <property type="component" value="Unassembled WGS sequence"/>
</dbReference>
<accession>A0A165RE87</accession>
<name>A0A165RE87_9APHY</name>
<reference evidence="4 5" key="1">
    <citation type="journal article" date="2016" name="Mol. Biol. Evol.">
        <title>Comparative Genomics of Early-Diverging Mushroom-Forming Fungi Provides Insights into the Origins of Lignocellulose Decay Capabilities.</title>
        <authorList>
            <person name="Nagy L.G."/>
            <person name="Riley R."/>
            <person name="Tritt A."/>
            <person name="Adam C."/>
            <person name="Daum C."/>
            <person name="Floudas D."/>
            <person name="Sun H."/>
            <person name="Yadav J.S."/>
            <person name="Pangilinan J."/>
            <person name="Larsson K.H."/>
            <person name="Matsuura K."/>
            <person name="Barry K."/>
            <person name="Labutti K."/>
            <person name="Kuo R."/>
            <person name="Ohm R.A."/>
            <person name="Bhattacharya S.S."/>
            <person name="Shirouzu T."/>
            <person name="Yoshinaga Y."/>
            <person name="Martin F.M."/>
            <person name="Grigoriev I.V."/>
            <person name="Hibbett D.S."/>
        </authorList>
    </citation>
    <scope>NUCLEOTIDE SEQUENCE [LARGE SCALE GENOMIC DNA]</scope>
    <source>
        <strain evidence="4 5">L-15889</strain>
    </source>
</reference>
<dbReference type="InterPro" id="IPR001387">
    <property type="entry name" value="Cro/C1-type_HTH"/>
</dbReference>
<comment type="similarity">
    <text evidence="1">Belongs to the MBF1 family.</text>
</comment>
<organism evidence="4 5">
    <name type="scientific">Daedalea quercina L-15889</name>
    <dbReference type="NCBI Taxonomy" id="1314783"/>
    <lineage>
        <taxon>Eukaryota</taxon>
        <taxon>Fungi</taxon>
        <taxon>Dikarya</taxon>
        <taxon>Basidiomycota</taxon>
        <taxon>Agaricomycotina</taxon>
        <taxon>Agaricomycetes</taxon>
        <taxon>Polyporales</taxon>
        <taxon>Fomitopsis</taxon>
    </lineage>
</organism>
<protein>
    <recommendedName>
        <fullName evidence="3">HTH cro/C1-type domain-containing protein</fullName>
    </recommendedName>
</protein>
<evidence type="ECO:0000256" key="2">
    <source>
        <dbReference type="ARBA" id="ARBA00035107"/>
    </source>
</evidence>
<evidence type="ECO:0000313" key="5">
    <source>
        <dbReference type="Proteomes" id="UP000076727"/>
    </source>
</evidence>
<dbReference type="Pfam" id="PF13560">
    <property type="entry name" value="HTH_31"/>
    <property type="match status" value="1"/>
</dbReference>
<dbReference type="SUPFAM" id="SSF47413">
    <property type="entry name" value="lambda repressor-like DNA-binding domains"/>
    <property type="match status" value="1"/>
</dbReference>
<evidence type="ECO:0000259" key="3">
    <source>
        <dbReference type="SMART" id="SM00530"/>
    </source>
</evidence>
<evidence type="ECO:0000313" key="4">
    <source>
        <dbReference type="EMBL" id="KZT70637.1"/>
    </source>
</evidence>
<dbReference type="CDD" id="cd00093">
    <property type="entry name" value="HTH_XRE"/>
    <property type="match status" value="1"/>
</dbReference>
<feature type="domain" description="HTH cro/C1-type" evidence="3">
    <location>
        <begin position="9"/>
        <end position="64"/>
    </location>
</feature>